<dbReference type="EMBL" id="CP133618">
    <property type="protein sequence ID" value="WMV36788.1"/>
    <property type="molecule type" value="Genomic_DNA"/>
</dbReference>
<dbReference type="Proteomes" id="UP001234989">
    <property type="component" value="Chromosome 7"/>
</dbReference>
<dbReference type="GO" id="GO:0008168">
    <property type="term" value="F:methyltransferase activity"/>
    <property type="evidence" value="ECO:0007669"/>
    <property type="project" value="UniProtKB-KW"/>
</dbReference>
<evidence type="ECO:0000256" key="1">
    <source>
        <dbReference type="ARBA" id="ARBA00004123"/>
    </source>
</evidence>
<dbReference type="InterPro" id="IPR001214">
    <property type="entry name" value="SET_dom"/>
</dbReference>
<evidence type="ECO:0000256" key="5">
    <source>
        <dbReference type="ARBA" id="ARBA00022679"/>
    </source>
</evidence>
<dbReference type="GO" id="GO:0005694">
    <property type="term" value="C:chromosome"/>
    <property type="evidence" value="ECO:0007669"/>
    <property type="project" value="UniProtKB-SubCell"/>
</dbReference>
<dbReference type="Gene3D" id="2.170.270.10">
    <property type="entry name" value="SET domain"/>
    <property type="match status" value="1"/>
</dbReference>
<name>A0AAF0U105_SOLVR</name>
<evidence type="ECO:0000256" key="6">
    <source>
        <dbReference type="ARBA" id="ARBA00022691"/>
    </source>
</evidence>
<keyword evidence="6" id="KW-0949">S-adenosyl-L-methionine</keyword>
<evidence type="ECO:0000256" key="3">
    <source>
        <dbReference type="ARBA" id="ARBA00022454"/>
    </source>
</evidence>
<accession>A0AAF0U105</accession>
<evidence type="ECO:0000256" key="7">
    <source>
        <dbReference type="ARBA" id="ARBA00023242"/>
    </source>
</evidence>
<dbReference type="AlphaFoldDB" id="A0AAF0U105"/>
<sequence>MTVNIERKVVRVLQGICGLRLGSLDKRRQVARIGSPNCETSKWIVSGATRVGIFAKQDISVGMELTYEYNFEWYYEGANVRCLCGAANCSLFLGAKSRRFRRLKTADPGWKYGKRASETNKAAVECNFCKKVTNGGIFRHKQHLIGTCRDVSRCEQCPDVVREEMKKYVDVKKEQKRQALLQKDVTNTSDDKDEDMEEGEATE</sequence>
<keyword evidence="3" id="KW-0158">Chromosome</keyword>
<dbReference type="InterPro" id="IPR046341">
    <property type="entry name" value="SET_dom_sf"/>
</dbReference>
<feature type="region of interest" description="Disordered" evidence="8">
    <location>
        <begin position="179"/>
        <end position="203"/>
    </location>
</feature>
<keyword evidence="7" id="KW-0539">Nucleus</keyword>
<keyword evidence="5" id="KW-0808">Transferase</keyword>
<gene>
    <name evidence="10" type="ORF">MTR67_030173</name>
</gene>
<dbReference type="Pfam" id="PF00856">
    <property type="entry name" value="SET"/>
    <property type="match status" value="1"/>
</dbReference>
<dbReference type="GO" id="GO:0005634">
    <property type="term" value="C:nucleus"/>
    <property type="evidence" value="ECO:0007669"/>
    <property type="project" value="UniProtKB-SubCell"/>
</dbReference>
<evidence type="ECO:0000256" key="2">
    <source>
        <dbReference type="ARBA" id="ARBA00004286"/>
    </source>
</evidence>
<evidence type="ECO:0000313" key="10">
    <source>
        <dbReference type="EMBL" id="WMV36788.1"/>
    </source>
</evidence>
<dbReference type="InterPro" id="IPR003616">
    <property type="entry name" value="Post-SET_dom"/>
</dbReference>
<evidence type="ECO:0000256" key="8">
    <source>
        <dbReference type="SAM" id="MobiDB-lite"/>
    </source>
</evidence>
<protein>
    <recommendedName>
        <fullName evidence="9">Post-SET domain-containing protein</fullName>
    </recommendedName>
</protein>
<evidence type="ECO:0000259" key="9">
    <source>
        <dbReference type="PROSITE" id="PS50868"/>
    </source>
</evidence>
<proteinExistence type="predicted"/>
<dbReference type="SUPFAM" id="SSF82199">
    <property type="entry name" value="SET domain"/>
    <property type="match status" value="1"/>
</dbReference>
<evidence type="ECO:0000256" key="4">
    <source>
        <dbReference type="ARBA" id="ARBA00022603"/>
    </source>
</evidence>
<reference evidence="10" key="1">
    <citation type="submission" date="2023-08" db="EMBL/GenBank/DDBJ databases">
        <title>A de novo genome assembly of Solanum verrucosum Schlechtendal, a Mexican diploid species geographically isolated from the other diploid A-genome species in potato relatives.</title>
        <authorList>
            <person name="Hosaka K."/>
        </authorList>
    </citation>
    <scope>NUCLEOTIDE SEQUENCE</scope>
    <source>
        <tissue evidence="10">Young leaves</tissue>
    </source>
</reference>
<keyword evidence="11" id="KW-1185">Reference proteome</keyword>
<dbReference type="PROSITE" id="PS50868">
    <property type="entry name" value="POST_SET"/>
    <property type="match status" value="1"/>
</dbReference>
<feature type="domain" description="Post-SET" evidence="9">
    <location>
        <begin position="78"/>
        <end position="94"/>
    </location>
</feature>
<organism evidence="10 11">
    <name type="scientific">Solanum verrucosum</name>
    <dbReference type="NCBI Taxonomy" id="315347"/>
    <lineage>
        <taxon>Eukaryota</taxon>
        <taxon>Viridiplantae</taxon>
        <taxon>Streptophyta</taxon>
        <taxon>Embryophyta</taxon>
        <taxon>Tracheophyta</taxon>
        <taxon>Spermatophyta</taxon>
        <taxon>Magnoliopsida</taxon>
        <taxon>eudicotyledons</taxon>
        <taxon>Gunneridae</taxon>
        <taxon>Pentapetalae</taxon>
        <taxon>asterids</taxon>
        <taxon>lamiids</taxon>
        <taxon>Solanales</taxon>
        <taxon>Solanaceae</taxon>
        <taxon>Solanoideae</taxon>
        <taxon>Solaneae</taxon>
        <taxon>Solanum</taxon>
    </lineage>
</organism>
<keyword evidence="4" id="KW-0489">Methyltransferase</keyword>
<comment type="subcellular location">
    <subcellularLocation>
        <location evidence="2">Chromosome</location>
    </subcellularLocation>
    <subcellularLocation>
        <location evidence="1">Nucleus</location>
    </subcellularLocation>
</comment>
<dbReference type="PANTHER" id="PTHR22884">
    <property type="entry name" value="SET DOMAIN PROTEINS"/>
    <property type="match status" value="1"/>
</dbReference>
<dbReference type="InterPro" id="IPR050777">
    <property type="entry name" value="SET2_Histone-Lys_MeTrsfase"/>
</dbReference>
<feature type="compositionally biased region" description="Acidic residues" evidence="8">
    <location>
        <begin position="191"/>
        <end position="203"/>
    </location>
</feature>
<evidence type="ECO:0000313" key="11">
    <source>
        <dbReference type="Proteomes" id="UP001234989"/>
    </source>
</evidence>
<dbReference type="GO" id="GO:0032259">
    <property type="term" value="P:methylation"/>
    <property type="evidence" value="ECO:0007669"/>
    <property type="project" value="UniProtKB-KW"/>
</dbReference>